<accession>A0A8S1PS85</accession>
<dbReference type="AlphaFoldDB" id="A0A8S1PS85"/>
<reference evidence="2" key="1">
    <citation type="submission" date="2021-01" db="EMBL/GenBank/DDBJ databases">
        <authorList>
            <consortium name="Genoscope - CEA"/>
            <person name="William W."/>
        </authorList>
    </citation>
    <scope>NUCLEOTIDE SEQUENCE</scope>
</reference>
<gene>
    <name evidence="2" type="ORF">PSON_ATCC_30995.1.T0840140</name>
</gene>
<dbReference type="InterPro" id="IPR000999">
    <property type="entry name" value="RNase_III_dom"/>
</dbReference>
<comment type="caution">
    <text evidence="2">The sequence shown here is derived from an EMBL/GenBank/DDBJ whole genome shotgun (WGS) entry which is preliminary data.</text>
</comment>
<dbReference type="PROSITE" id="PS50142">
    <property type="entry name" value="RNASE_3_2"/>
    <property type="match status" value="1"/>
</dbReference>
<dbReference type="Proteomes" id="UP000692954">
    <property type="component" value="Unassembled WGS sequence"/>
</dbReference>
<dbReference type="OrthoDB" id="301959at2759"/>
<organism evidence="2 3">
    <name type="scientific">Paramecium sonneborni</name>
    <dbReference type="NCBI Taxonomy" id="65129"/>
    <lineage>
        <taxon>Eukaryota</taxon>
        <taxon>Sar</taxon>
        <taxon>Alveolata</taxon>
        <taxon>Ciliophora</taxon>
        <taxon>Intramacronucleata</taxon>
        <taxon>Oligohymenophorea</taxon>
        <taxon>Peniculida</taxon>
        <taxon>Parameciidae</taxon>
        <taxon>Paramecium</taxon>
    </lineage>
</organism>
<feature type="domain" description="RNase III" evidence="1">
    <location>
        <begin position="1"/>
        <end position="134"/>
    </location>
</feature>
<dbReference type="GO" id="GO:0004525">
    <property type="term" value="F:ribonuclease III activity"/>
    <property type="evidence" value="ECO:0007669"/>
    <property type="project" value="InterPro"/>
</dbReference>
<evidence type="ECO:0000313" key="2">
    <source>
        <dbReference type="EMBL" id="CAD8105408.1"/>
    </source>
</evidence>
<dbReference type="GO" id="GO:0006396">
    <property type="term" value="P:RNA processing"/>
    <property type="evidence" value="ECO:0007669"/>
    <property type="project" value="InterPro"/>
</dbReference>
<evidence type="ECO:0000259" key="1">
    <source>
        <dbReference type="PROSITE" id="PS50142"/>
    </source>
</evidence>
<protein>
    <recommendedName>
        <fullName evidence="1">RNase III domain-containing protein</fullName>
    </recommendedName>
</protein>
<keyword evidence="3" id="KW-1185">Reference proteome</keyword>
<dbReference type="SMART" id="SM00535">
    <property type="entry name" value="RIBOc"/>
    <property type="match status" value="1"/>
</dbReference>
<sequence length="312" mass="36919">MFNQLLEFRNQKLLVQALTFKIHETEYIQKTGALYQYGNNEDLSVTGQQFLEFYFYDYMMLQGFPSQQSQLKKPSDIIQLRQRLINDKYLSEIALLLNLQNLLYVGNQKILKTNPKVLSECVKSIIAAQYFDKQNDLEALRDIIHPVVVQLLNKGEQIKQNYWKYNPKSSFLEYLNQYKGELELKPKLTIEWKKDDALLNQNKSLYQITLELNNTLKIQKTGINKRDTEQSVYLQALLQLGKYNINQNHQQKQQIINTEIPQNFIEFELSTSLDTNINNQDLSFHSFYKQAEKQKVNFDQQFNLLLEQMANY</sequence>
<dbReference type="EMBL" id="CAJJDN010000084">
    <property type="protein sequence ID" value="CAD8105408.1"/>
    <property type="molecule type" value="Genomic_DNA"/>
</dbReference>
<evidence type="ECO:0000313" key="3">
    <source>
        <dbReference type="Proteomes" id="UP000692954"/>
    </source>
</evidence>
<proteinExistence type="predicted"/>
<name>A0A8S1PS85_9CILI</name>
<dbReference type="Pfam" id="PF14622">
    <property type="entry name" value="Ribonucleas_3_3"/>
    <property type="match status" value="1"/>
</dbReference>